<dbReference type="GO" id="GO:0061982">
    <property type="term" value="P:meiosis I cell cycle process"/>
    <property type="evidence" value="ECO:0007669"/>
    <property type="project" value="UniProtKB-ARBA"/>
</dbReference>
<organism evidence="1 2">
    <name type="scientific">Saccharomyces kudriavzevii (strain ATCC MYA-4449 / AS 2.2408 / CBS 8840 / NBRC 1802 / NCYC 2889)</name>
    <name type="common">Yeast</name>
    <dbReference type="NCBI Taxonomy" id="226230"/>
    <lineage>
        <taxon>Eukaryota</taxon>
        <taxon>Fungi</taxon>
        <taxon>Dikarya</taxon>
        <taxon>Ascomycota</taxon>
        <taxon>Saccharomycotina</taxon>
        <taxon>Saccharomycetes</taxon>
        <taxon>Saccharomycetales</taxon>
        <taxon>Saccharomycetaceae</taxon>
        <taxon>Saccharomyces</taxon>
    </lineage>
</organism>
<proteinExistence type="predicted"/>
<evidence type="ECO:0000313" key="2">
    <source>
        <dbReference type="Proteomes" id="UP001162087"/>
    </source>
</evidence>
<dbReference type="OrthoDB" id="343092at2759"/>
<dbReference type="GO" id="GO:0006310">
    <property type="term" value="P:DNA recombination"/>
    <property type="evidence" value="ECO:0007669"/>
    <property type="project" value="UniProtKB-ARBA"/>
</dbReference>
<dbReference type="GO" id="GO:0003677">
    <property type="term" value="F:DNA binding"/>
    <property type="evidence" value="ECO:0007669"/>
    <property type="project" value="InterPro"/>
</dbReference>
<dbReference type="Pfam" id="PF02732">
    <property type="entry name" value="ERCC4"/>
    <property type="match status" value="1"/>
</dbReference>
<dbReference type="EMBL" id="OX365897">
    <property type="protein sequence ID" value="CAI4055490.1"/>
    <property type="molecule type" value="Genomic_DNA"/>
</dbReference>
<reference evidence="1" key="1">
    <citation type="submission" date="2022-10" db="EMBL/GenBank/DDBJ databases">
        <authorList>
            <person name="Byrne P K."/>
        </authorList>
    </citation>
    <scope>NUCLEOTIDE SEQUENCE</scope>
    <source>
        <strain evidence="1">IFO1802</strain>
    </source>
</reference>
<evidence type="ECO:0000313" key="1">
    <source>
        <dbReference type="EMBL" id="CAI4055490.1"/>
    </source>
</evidence>
<name>A0AA35NPL3_SACK1</name>
<dbReference type="SMART" id="SM00891">
    <property type="entry name" value="ERCC4"/>
    <property type="match status" value="1"/>
</dbReference>
<protein>
    <submittedName>
        <fullName evidence="1">Uncharacterized protein</fullName>
    </submittedName>
</protein>
<dbReference type="InterPro" id="IPR006166">
    <property type="entry name" value="ERCC4_domain"/>
</dbReference>
<accession>A0AA35NPL3</accession>
<dbReference type="Proteomes" id="UP001162087">
    <property type="component" value="Chromosome 2"/>
</dbReference>
<gene>
    <name evidence="1" type="primary">SKDI02G2060</name>
    <name evidence="1" type="ORF">SKDI_02G2060</name>
</gene>
<keyword evidence="2" id="KW-1185">Reference proteome</keyword>
<dbReference type="GO" id="GO:0004518">
    <property type="term" value="F:nuclease activity"/>
    <property type="evidence" value="ECO:0007669"/>
    <property type="project" value="InterPro"/>
</dbReference>
<sequence length="693" mass="79368">MSRSDGFIEDRDSKNDASIQILGGSSNVEVIALSESVDQDECKRPTHDCQANMMPSSPQRKPCGLSDIEIIEPNKSLELCAPFYHDISTSKLDDYLVTANCIVDSSLSNENNAKGNAKTLLEDLINDEWSADVESSGKKQNEQKFNLRNIAEKWGVQSPKKSEANAINHGYEKEMIMETKYGTADSQKSQVGAADILFDFPLSPVKNEDSVKEKHGSITNHDFSPGRSVEAPANQKHDEVLEVVKKRSHEQIEDDSRHLPKGKKRTIALSRTLIKSTKSPDTVELNLSKFLDDSDSITMDILSTPSKKANIVRTGSQPILGTSNPPQAIRRLNTLANEDVQRTRSTAREISQLESYITYGQYYSREESRSKIRHLLKEKKGAFRQVNQIYRDNEKARSQIILEFSPSILQLFQKVEGNLQQQVAPAVIQQSYDDSIPLLRFLRKCDSIYDFNNDFYYPCDPKIVEENISILYYDAQEFFEQYTSQKKKLYKKIRCFSKNGKHVILVLSDLNKLKRAIFQFENEKYKARVEQRLSGNEEAPRPRSKKSSQVGELGIKKFDLEQRLRFIDREWNVKIHTVNSHMEFINSLPNLVSLIGKQRMDPAIRYMKYAHLNVKSANDRTEILKKTFHQIGRMPELKANNAVSLYPSFQLLYEDIQKGRLQSDNEGKYLMTEAIERRLYKLFTSTDPNDAIE</sequence>
<dbReference type="InterPro" id="IPR047521">
    <property type="entry name" value="XPF_nuclease_EME1_ascomycetes"/>
</dbReference>
<dbReference type="CDD" id="cd20085">
    <property type="entry name" value="XPF_nuclease_Mms4"/>
    <property type="match status" value="1"/>
</dbReference>